<evidence type="ECO:0000313" key="6">
    <source>
        <dbReference type="Proteomes" id="UP000663760"/>
    </source>
</evidence>
<dbReference type="GO" id="GO:0032588">
    <property type="term" value="C:trans-Golgi network membrane"/>
    <property type="evidence" value="ECO:0007669"/>
    <property type="project" value="TreeGrafter"/>
</dbReference>
<evidence type="ECO:0000256" key="1">
    <source>
        <dbReference type="ARBA" id="ARBA00022737"/>
    </source>
</evidence>
<dbReference type="EMBL" id="LR743590">
    <property type="protein sequence ID" value="CAA2617961.1"/>
    <property type="molecule type" value="Genomic_DNA"/>
</dbReference>
<dbReference type="InterPro" id="IPR011992">
    <property type="entry name" value="EF-hand-dom_pair"/>
</dbReference>
<dbReference type="Pfam" id="PF13499">
    <property type="entry name" value="EF-hand_7"/>
    <property type="match status" value="2"/>
</dbReference>
<dbReference type="SMART" id="SM00054">
    <property type="entry name" value="EFh"/>
    <property type="match status" value="4"/>
</dbReference>
<dbReference type="CDD" id="cd00051">
    <property type="entry name" value="EFh"/>
    <property type="match status" value="1"/>
</dbReference>
<proteinExistence type="predicted"/>
<dbReference type="FunFam" id="1.10.238.10:FF:000003">
    <property type="entry name" value="Calmodulin A"/>
    <property type="match status" value="1"/>
</dbReference>
<dbReference type="OrthoDB" id="26525at2759"/>
<reference evidence="5" key="1">
    <citation type="submission" date="2020-02" db="EMBL/GenBank/DDBJ databases">
        <authorList>
            <person name="Scholz U."/>
            <person name="Mascher M."/>
            <person name="Fiebig A."/>
        </authorList>
    </citation>
    <scope>NUCLEOTIDE SEQUENCE</scope>
</reference>
<feature type="domain" description="EF-hand" evidence="3">
    <location>
        <begin position="43"/>
        <end position="78"/>
    </location>
</feature>
<name>A0A7I8K899_SPIIN</name>
<dbReference type="PROSITE" id="PS50222">
    <property type="entry name" value="EF_HAND_2"/>
    <property type="match status" value="4"/>
</dbReference>
<evidence type="ECO:0000259" key="3">
    <source>
        <dbReference type="PROSITE" id="PS50222"/>
    </source>
</evidence>
<dbReference type="InterPro" id="IPR002048">
    <property type="entry name" value="EF_hand_dom"/>
</dbReference>
<feature type="domain" description="EF-hand" evidence="3">
    <location>
        <begin position="82"/>
        <end position="117"/>
    </location>
</feature>
<dbReference type="Gene3D" id="1.10.238.10">
    <property type="entry name" value="EF-hand"/>
    <property type="match status" value="2"/>
</dbReference>
<feature type="domain" description="EF-hand" evidence="3">
    <location>
        <begin position="7"/>
        <end position="42"/>
    </location>
</feature>
<dbReference type="PANTHER" id="PTHR46311">
    <property type="entry name" value="CALCIUM-BINDING PROTEIN 8-RELATED"/>
    <property type="match status" value="1"/>
</dbReference>
<evidence type="ECO:0000256" key="2">
    <source>
        <dbReference type="ARBA" id="ARBA00022837"/>
    </source>
</evidence>
<dbReference type="AlphaFoldDB" id="A0A7I8K899"/>
<dbReference type="SUPFAM" id="SSF47473">
    <property type="entry name" value="EF-hand"/>
    <property type="match status" value="1"/>
</dbReference>
<keyword evidence="6" id="KW-1185">Reference proteome</keyword>
<accession>A0A7I8K899</accession>
<keyword evidence="1" id="KW-0677">Repeat</keyword>
<feature type="domain" description="EF-hand" evidence="3">
    <location>
        <begin position="122"/>
        <end position="152"/>
    </location>
</feature>
<gene>
    <name evidence="4" type="ORF">SI7747_03004122</name>
    <name evidence="5" type="ORF">SI8410_03004459</name>
</gene>
<dbReference type="PANTHER" id="PTHR46311:SF5">
    <property type="entry name" value="EF-HAND DOMAIN-CONTAINING PROTEIN"/>
    <property type="match status" value="1"/>
</dbReference>
<dbReference type="InterPro" id="IPR018247">
    <property type="entry name" value="EF_Hand_1_Ca_BS"/>
</dbReference>
<evidence type="ECO:0000313" key="5">
    <source>
        <dbReference type="EMBL" id="CAA7393745.1"/>
    </source>
</evidence>
<organism evidence="5 6">
    <name type="scientific">Spirodela intermedia</name>
    <name type="common">Intermediate duckweed</name>
    <dbReference type="NCBI Taxonomy" id="51605"/>
    <lineage>
        <taxon>Eukaryota</taxon>
        <taxon>Viridiplantae</taxon>
        <taxon>Streptophyta</taxon>
        <taxon>Embryophyta</taxon>
        <taxon>Tracheophyta</taxon>
        <taxon>Spermatophyta</taxon>
        <taxon>Magnoliopsida</taxon>
        <taxon>Liliopsida</taxon>
        <taxon>Araceae</taxon>
        <taxon>Lemnoideae</taxon>
        <taxon>Spirodela</taxon>
    </lineage>
</organism>
<evidence type="ECO:0000313" key="4">
    <source>
        <dbReference type="EMBL" id="CAA2617961.1"/>
    </source>
</evidence>
<dbReference type="GO" id="GO:0005509">
    <property type="term" value="F:calcium ion binding"/>
    <property type="evidence" value="ECO:0007669"/>
    <property type="project" value="InterPro"/>
</dbReference>
<protein>
    <recommendedName>
        <fullName evidence="3">EF-hand domain-containing protein</fullName>
    </recommendedName>
</protein>
<sequence>MIRFHGNPLKQLRAIFSKFDEDADGSLTHIELTKLLRSLGLKPTGDEIHALLTKVDTNGNGAVEFVELVAAVAPVLLEKILVDKEQLREVFRSFDRDGNGYITAPELARSMAKMGHPVTFYELTEMMREADLDGDGAISFPEFASIMAKVLH</sequence>
<dbReference type="EMBL" id="LR746266">
    <property type="protein sequence ID" value="CAA7393745.1"/>
    <property type="molecule type" value="Genomic_DNA"/>
</dbReference>
<dbReference type="PROSITE" id="PS00018">
    <property type="entry name" value="EF_HAND_1"/>
    <property type="match status" value="4"/>
</dbReference>
<dbReference type="Proteomes" id="UP000663760">
    <property type="component" value="Chromosome 3"/>
</dbReference>
<dbReference type="InterPro" id="IPR051111">
    <property type="entry name" value="Ca-binding_regulatory"/>
</dbReference>
<keyword evidence="2" id="KW-0106">Calcium</keyword>